<sequence>MRILEATLIRISRTPANDKSHSILDKTPTIPQKMHTSNHPIFSESPVTAPRCLLN</sequence>
<organism evidence="2 3">
    <name type="scientific">Stephania cephalantha</name>
    <dbReference type="NCBI Taxonomy" id="152367"/>
    <lineage>
        <taxon>Eukaryota</taxon>
        <taxon>Viridiplantae</taxon>
        <taxon>Streptophyta</taxon>
        <taxon>Embryophyta</taxon>
        <taxon>Tracheophyta</taxon>
        <taxon>Spermatophyta</taxon>
        <taxon>Magnoliopsida</taxon>
        <taxon>Ranunculales</taxon>
        <taxon>Menispermaceae</taxon>
        <taxon>Menispermoideae</taxon>
        <taxon>Cissampelideae</taxon>
        <taxon>Stephania</taxon>
    </lineage>
</organism>
<keyword evidence="3" id="KW-1185">Reference proteome</keyword>
<dbReference type="EMBL" id="JBBNAG010000009">
    <property type="protein sequence ID" value="KAK9104967.1"/>
    <property type="molecule type" value="Genomic_DNA"/>
</dbReference>
<evidence type="ECO:0000256" key="1">
    <source>
        <dbReference type="SAM" id="MobiDB-lite"/>
    </source>
</evidence>
<comment type="caution">
    <text evidence="2">The sequence shown here is derived from an EMBL/GenBank/DDBJ whole genome shotgun (WGS) entry which is preliminary data.</text>
</comment>
<protein>
    <submittedName>
        <fullName evidence="2">Uncharacterized protein</fullName>
    </submittedName>
</protein>
<dbReference type="AlphaFoldDB" id="A0AAP0I0I4"/>
<feature type="region of interest" description="Disordered" evidence="1">
    <location>
        <begin position="17"/>
        <end position="55"/>
    </location>
</feature>
<accession>A0AAP0I0I4</accession>
<name>A0AAP0I0I4_9MAGN</name>
<reference evidence="2 3" key="1">
    <citation type="submission" date="2024-01" db="EMBL/GenBank/DDBJ databases">
        <title>Genome assemblies of Stephania.</title>
        <authorList>
            <person name="Yang L."/>
        </authorList>
    </citation>
    <scope>NUCLEOTIDE SEQUENCE [LARGE SCALE GENOMIC DNA]</scope>
    <source>
        <strain evidence="2">JXDWG</strain>
        <tissue evidence="2">Leaf</tissue>
    </source>
</reference>
<proteinExistence type="predicted"/>
<dbReference type="Proteomes" id="UP001419268">
    <property type="component" value="Unassembled WGS sequence"/>
</dbReference>
<evidence type="ECO:0000313" key="3">
    <source>
        <dbReference type="Proteomes" id="UP001419268"/>
    </source>
</evidence>
<gene>
    <name evidence="2" type="ORF">Scep_021811</name>
</gene>
<evidence type="ECO:0000313" key="2">
    <source>
        <dbReference type="EMBL" id="KAK9104967.1"/>
    </source>
</evidence>